<dbReference type="Gene3D" id="1.25.40.20">
    <property type="entry name" value="Ankyrin repeat-containing domain"/>
    <property type="match status" value="2"/>
</dbReference>
<dbReference type="PROSITE" id="PS50297">
    <property type="entry name" value="ANK_REP_REGION"/>
    <property type="match status" value="4"/>
</dbReference>
<dbReference type="AlphaFoldDB" id="A0A8B7CRK8"/>
<dbReference type="PANTHER" id="PTHR24198:SF165">
    <property type="entry name" value="ANKYRIN REPEAT-CONTAINING PROTEIN-RELATED"/>
    <property type="match status" value="1"/>
</dbReference>
<dbReference type="SMART" id="SM00248">
    <property type="entry name" value="ANK"/>
    <property type="match status" value="7"/>
</dbReference>
<sequence length="457" mass="48592">MAAVGKLVEVAETEVVIEFKTGVKCRSDLHLQSLHPTAAVTFKVQTSAPHKFHVNPPNGVLPPLSSAVLQVILRPQPLPPPSFPRSPSDRFLIKASLSASFDAAHDTRLKVAYVGPFLLRHAAALGDAAAVRHLLRRQPSLLPRLPPADSAALLRSADPSLRPLLLDSGLHLPPSPSSKPLKEKPNGEGEAAASTPRGWTAVHAAAAAGEHEELLRAIEEWGVDARDGEGRTALHAAAGRGHVRCARALVERGAEKNARSGDGRTALYRAAVNGDAEMVAALLEMRADASIATARGRTPLDVARDKGHLEVVEILERGEMVMTASRRGDLGRLESLLKKRIGVHGHDQYGMTALHSAAIKGHRDVVSLLIEFGMEMECQDVEGHTPLHLAVEGGHLETVQLLIDMGANIDAKTKRGATPYLMATSMGYDAMSQLLLSRGATSSSCIASSSSSATSRN</sequence>
<feature type="domain" description="MSP" evidence="5">
    <location>
        <begin position="6"/>
        <end position="119"/>
    </location>
</feature>
<dbReference type="SUPFAM" id="SSF48403">
    <property type="entry name" value="Ankyrin repeat"/>
    <property type="match status" value="1"/>
</dbReference>
<dbReference type="InterPro" id="IPR002110">
    <property type="entry name" value="Ankyrin_rpt"/>
</dbReference>
<dbReference type="OrthoDB" id="194358at2759"/>
<keyword evidence="1" id="KW-0677">Repeat</keyword>
<evidence type="ECO:0000256" key="3">
    <source>
        <dbReference type="PROSITE-ProRule" id="PRU00023"/>
    </source>
</evidence>
<evidence type="ECO:0000256" key="1">
    <source>
        <dbReference type="ARBA" id="ARBA00022737"/>
    </source>
</evidence>
<dbReference type="InterPro" id="IPR036770">
    <property type="entry name" value="Ankyrin_rpt-contain_sf"/>
</dbReference>
<protein>
    <submittedName>
        <fullName evidence="7">Protein VAPYRIN-like</fullName>
    </submittedName>
</protein>
<dbReference type="Gene3D" id="2.60.40.10">
    <property type="entry name" value="Immunoglobulins"/>
    <property type="match status" value="1"/>
</dbReference>
<dbReference type="InterPro" id="IPR008962">
    <property type="entry name" value="PapD-like_sf"/>
</dbReference>
<evidence type="ECO:0000256" key="2">
    <source>
        <dbReference type="ARBA" id="ARBA00023043"/>
    </source>
</evidence>
<evidence type="ECO:0000259" key="5">
    <source>
        <dbReference type="PROSITE" id="PS50202"/>
    </source>
</evidence>
<gene>
    <name evidence="7" type="primary">LOC103718067</name>
</gene>
<dbReference type="PRINTS" id="PR01415">
    <property type="entry name" value="ANKYRIN"/>
</dbReference>
<dbReference type="RefSeq" id="XP_008804940.2">
    <property type="nucleotide sequence ID" value="XM_008806718.4"/>
</dbReference>
<feature type="repeat" description="ANK" evidence="3">
    <location>
        <begin position="229"/>
        <end position="261"/>
    </location>
</feature>
<keyword evidence="6" id="KW-1185">Reference proteome</keyword>
<accession>A0A8B7CRK8</accession>
<dbReference type="SUPFAM" id="SSF49354">
    <property type="entry name" value="PapD-like"/>
    <property type="match status" value="1"/>
</dbReference>
<keyword evidence="2 3" id="KW-0040">ANK repeat</keyword>
<dbReference type="InterPro" id="IPR000535">
    <property type="entry name" value="MSP_dom"/>
</dbReference>
<dbReference type="PANTHER" id="PTHR24198">
    <property type="entry name" value="ANKYRIN REPEAT AND PROTEIN KINASE DOMAIN-CONTAINING PROTEIN"/>
    <property type="match status" value="1"/>
</dbReference>
<dbReference type="InterPro" id="IPR013783">
    <property type="entry name" value="Ig-like_fold"/>
</dbReference>
<dbReference type="Proteomes" id="UP000228380">
    <property type="component" value="Chromosome 3"/>
</dbReference>
<evidence type="ECO:0000313" key="7">
    <source>
        <dbReference type="RefSeq" id="XP_008804940.2"/>
    </source>
</evidence>
<reference evidence="6" key="1">
    <citation type="journal article" date="2019" name="Nat. Commun.">
        <title>Genome-wide association mapping of date palm fruit traits.</title>
        <authorList>
            <person name="Hazzouri K.M."/>
            <person name="Gros-Balthazard M."/>
            <person name="Flowers J.M."/>
            <person name="Copetti D."/>
            <person name="Lemansour A."/>
            <person name="Lebrun M."/>
            <person name="Masmoudi K."/>
            <person name="Ferrand S."/>
            <person name="Dhar M.I."/>
            <person name="Fresquez Z.A."/>
            <person name="Rosas U."/>
            <person name="Zhang J."/>
            <person name="Talag J."/>
            <person name="Lee S."/>
            <person name="Kudrna D."/>
            <person name="Powell R.F."/>
            <person name="Leitch I.J."/>
            <person name="Krueger R.R."/>
            <person name="Wing R.A."/>
            <person name="Amiri K.M.A."/>
            <person name="Purugganan M.D."/>
        </authorList>
    </citation>
    <scope>NUCLEOTIDE SEQUENCE [LARGE SCALE GENOMIC DNA]</scope>
    <source>
        <strain evidence="6">cv. Khalas</strain>
    </source>
</reference>
<feature type="repeat" description="ANK" evidence="3">
    <location>
        <begin position="382"/>
        <end position="414"/>
    </location>
</feature>
<organism evidence="6 7">
    <name type="scientific">Phoenix dactylifera</name>
    <name type="common">Date palm</name>
    <dbReference type="NCBI Taxonomy" id="42345"/>
    <lineage>
        <taxon>Eukaryota</taxon>
        <taxon>Viridiplantae</taxon>
        <taxon>Streptophyta</taxon>
        <taxon>Embryophyta</taxon>
        <taxon>Tracheophyta</taxon>
        <taxon>Spermatophyta</taxon>
        <taxon>Magnoliopsida</taxon>
        <taxon>Liliopsida</taxon>
        <taxon>Arecaceae</taxon>
        <taxon>Coryphoideae</taxon>
        <taxon>Phoeniceae</taxon>
        <taxon>Phoenix</taxon>
    </lineage>
</organism>
<dbReference type="GeneID" id="103718067"/>
<dbReference type="Pfam" id="PF00023">
    <property type="entry name" value="Ank"/>
    <property type="match status" value="1"/>
</dbReference>
<feature type="repeat" description="ANK" evidence="3">
    <location>
        <begin position="262"/>
        <end position="294"/>
    </location>
</feature>
<proteinExistence type="predicted"/>
<reference evidence="7" key="2">
    <citation type="submission" date="2025-08" db="UniProtKB">
        <authorList>
            <consortium name="RefSeq"/>
        </authorList>
    </citation>
    <scope>IDENTIFICATION</scope>
    <source>
        <tissue evidence="7">Young leaves</tissue>
    </source>
</reference>
<dbReference type="KEGG" id="pda:103718067"/>
<feature type="repeat" description="ANK" evidence="3">
    <location>
        <begin position="349"/>
        <end position="381"/>
    </location>
</feature>
<name>A0A8B7CRK8_PHODC</name>
<evidence type="ECO:0000256" key="4">
    <source>
        <dbReference type="SAM" id="MobiDB-lite"/>
    </source>
</evidence>
<dbReference type="Pfam" id="PF12796">
    <property type="entry name" value="Ank_2"/>
    <property type="match status" value="2"/>
</dbReference>
<feature type="region of interest" description="Disordered" evidence="4">
    <location>
        <begin position="165"/>
        <end position="197"/>
    </location>
</feature>
<dbReference type="PROSITE" id="PS50202">
    <property type="entry name" value="MSP"/>
    <property type="match status" value="1"/>
</dbReference>
<dbReference type="PROSITE" id="PS50088">
    <property type="entry name" value="ANK_REPEAT"/>
    <property type="match status" value="4"/>
</dbReference>
<evidence type="ECO:0000313" key="6">
    <source>
        <dbReference type="Proteomes" id="UP000228380"/>
    </source>
</evidence>
<dbReference type="Pfam" id="PF00635">
    <property type="entry name" value="Motile_Sperm"/>
    <property type="match status" value="1"/>
</dbReference>